<proteinExistence type="predicted"/>
<evidence type="ECO:0000259" key="1">
    <source>
        <dbReference type="Pfam" id="PF13478"/>
    </source>
</evidence>
<accession>A0A0R2QGE4</accession>
<dbReference type="AlphaFoldDB" id="A0A0R2QGE4"/>
<dbReference type="Pfam" id="PF13478">
    <property type="entry name" value="XdhC_C"/>
    <property type="match status" value="1"/>
</dbReference>
<protein>
    <recommendedName>
        <fullName evidence="1">XdhC Rossmann domain-containing protein</fullName>
    </recommendedName>
</protein>
<dbReference type="InterPro" id="IPR052698">
    <property type="entry name" value="MoCofactor_Util/Proc"/>
</dbReference>
<evidence type="ECO:0000313" key="3">
    <source>
        <dbReference type="Proteomes" id="UP000051017"/>
    </source>
</evidence>
<dbReference type="Proteomes" id="UP000051017">
    <property type="component" value="Unassembled WGS sequence"/>
</dbReference>
<dbReference type="InterPro" id="IPR027051">
    <property type="entry name" value="XdhC_Rossmann_dom"/>
</dbReference>
<reference evidence="2 3" key="1">
    <citation type="submission" date="2015-10" db="EMBL/GenBank/DDBJ databases">
        <title>Metagenome-Assembled Genomes uncover a global brackish microbiome.</title>
        <authorList>
            <person name="Hugerth L.W."/>
            <person name="Larsson J."/>
            <person name="Alneberg J."/>
            <person name="Lindh M.V."/>
            <person name="Legrand C."/>
            <person name="Pinhassi J."/>
            <person name="Andersson A.F."/>
        </authorList>
    </citation>
    <scope>NUCLEOTIDE SEQUENCE [LARGE SCALE GENOMIC DNA]</scope>
    <source>
        <strain evidence="2">BACL6 MAG-120924-bin43</strain>
    </source>
</reference>
<name>A0A0R2QGE4_9ACTN</name>
<comment type="caution">
    <text evidence="2">The sequence shown here is derived from an EMBL/GenBank/DDBJ whole genome shotgun (WGS) entry which is preliminary data.</text>
</comment>
<sequence>MYSIAISVASCLRANTRVDVAWLIDSQNIELADRTEAIAITPGGGRMGDLVSGALDAQLVDVASRHSATGRFVRLRISPVDALIAGIASGGEFGCVIAPASTLPAELWSLLVAREPVCLVANLEDDSVTDFVLYTESSIDQADSAAQALFERGKSDSEIVNNKIISVFWPVPKIVIVGTGPNAQALRESAALLGWQTVITSDAGSAQGVIAGVSALDSIVIMIHDLDIAGAALSAALSSNAGYIGALGSKRMQETRAEWLAYRGITDLTRIHGPAGINIGAKTPAEIAISILAQALSVVKLG</sequence>
<feature type="domain" description="XdhC Rossmann" evidence="1">
    <location>
        <begin position="174"/>
        <end position="294"/>
    </location>
</feature>
<evidence type="ECO:0000313" key="2">
    <source>
        <dbReference type="EMBL" id="KRO49423.1"/>
    </source>
</evidence>
<gene>
    <name evidence="2" type="ORF">ABR75_02055</name>
</gene>
<dbReference type="PANTHER" id="PTHR30388:SF4">
    <property type="entry name" value="MOLYBDENUM COFACTOR INSERTION CHAPERONE PAOD"/>
    <property type="match status" value="1"/>
</dbReference>
<dbReference type="PANTHER" id="PTHR30388">
    <property type="entry name" value="ALDEHYDE OXIDOREDUCTASE MOLYBDENUM COFACTOR ASSEMBLY PROTEIN"/>
    <property type="match status" value="1"/>
</dbReference>
<dbReference type="EMBL" id="LIBJ01000011">
    <property type="protein sequence ID" value="KRO49423.1"/>
    <property type="molecule type" value="Genomic_DNA"/>
</dbReference>
<organism evidence="2 3">
    <name type="scientific">Acidimicrobiia bacterium BACL6 MAG-120924-bin43</name>
    <dbReference type="NCBI Taxonomy" id="1655583"/>
    <lineage>
        <taxon>Bacteria</taxon>
        <taxon>Bacillati</taxon>
        <taxon>Actinomycetota</taxon>
        <taxon>Acidimicrobiia</taxon>
        <taxon>acIV cluster</taxon>
    </lineage>
</organism>
<dbReference type="Gene3D" id="3.40.50.720">
    <property type="entry name" value="NAD(P)-binding Rossmann-like Domain"/>
    <property type="match status" value="1"/>
</dbReference>